<feature type="compositionally biased region" description="Basic and acidic residues" evidence="9">
    <location>
        <begin position="414"/>
        <end position="432"/>
    </location>
</feature>
<sequence>MGTCCSKDATGTIISANGNTITVKDSPNPIPVKDNANPVKDIAKPSDKAQILETQQQQQQEQVEVEVVKRSPFFPFYSPTPAHYLLTKNSPPAGSPSMTPKRIFKRTPSPAKHIRAALARRQGKPNKEEAEGGNKEGAAGGGSGLLGLDKSFGYKKGFGNEYEMGEEIGKGHFGYTCKAKCKKGELKGQEVAVKVIPKAQSTEGAPGEVCMASHGDLSWWPELADVVCWVHMSSCVGLGNTWSSHVLKVDEEMTTAIAVEDARREVKILRALTGHNNLVKLYDSFEDHENVYIVMEDEFHLYLPALFENFTDFDPVLSYKLVLCNACSYYVNLSLDLINIIAFRLCEGGELLDRILSRGGKYTEDDAKAVLIQILNFVSFCHLQGVVHRDLKPEVGDIIKSVGTLLRSSNTNRRTKEYSEEGRKARKEDRAQLPRRTSRARRPLRRRRENLDQTVEGFKKGDSGGVRLPKIGYTAEEWLTPLNAEDIPTPLKIVEPSAEEMSRRNIPRPVIPTKTANPARIRDPTGDQGQQREKRQKTDADALLAGSVQQPPAEKVHASQSKEKEVDVPAGRHIDLTDPETEAAVLRQFSPSYTMPDGRVLLLNGSVKEEPNLAVTLLRGLALPRDYDQVPTDLLPGLGEMCSHLVQAGQAALKAYDKASKVSSERERYRSNRDSFRAKSRILENQLKESEANVERLERELADAKEAAAAAVENLKKAKEGEREKLRVADATGYEAGIKRAALEYTQIAHKMVNDELEVRLPDFFKLGYAAGADAMAGVMAIQPESGFLKQLPEPVVPDLDLPYTEEECQPLPPEDDDEEAVVAPAADSQSNIEMVTENVAADEQTENFLFTSKEENSQLKAIDFGLSDFVMPDERLNDIVGSAYYVAPEVLHRSYSTEADVWSIGIIAYILLCGSRPFWARTESGIFRAVLKADPCFDEPPWPSLSSEAKDFVKRLLNKDPRKRMTAAQALSHPWIKNNNDEKVPLDILIVKLMKAYMYSSALRKAALQAVAKTLTVDELFYLKEQFTLLEPTESGTISLDNIKAALTIYATDAMKESRVLEFLASLNGLQNRRMDFEEFCAAALSVHQLESRDRWEQHARCAYELFEKNGNRAIVVEELASELGVGPSVPVHAVLHDWIRHTDGKLSFLGFVKLLRGVSSRSLAKAR</sequence>
<proteinExistence type="inferred from homology"/>
<feature type="region of interest" description="Disordered" evidence="9">
    <location>
        <begin position="498"/>
        <end position="567"/>
    </location>
</feature>
<feature type="binding site" evidence="7">
    <location>
        <position position="194"/>
    </location>
    <ligand>
        <name>ATP</name>
        <dbReference type="ChEBI" id="CHEBI:30616"/>
    </ligand>
</feature>
<evidence type="ECO:0000256" key="9">
    <source>
        <dbReference type="SAM" id="MobiDB-lite"/>
    </source>
</evidence>
<feature type="compositionally biased region" description="Basic residues" evidence="9">
    <location>
        <begin position="436"/>
        <end position="448"/>
    </location>
</feature>
<dbReference type="SMART" id="SM00220">
    <property type="entry name" value="S_TKc"/>
    <property type="match status" value="1"/>
</dbReference>
<feature type="region of interest" description="Disordered" evidence="9">
    <location>
        <begin position="118"/>
        <end position="142"/>
    </location>
</feature>
<keyword evidence="12" id="KW-1185">Reference proteome</keyword>
<dbReference type="FunFam" id="1.10.510.10:FF:002731">
    <property type="match status" value="1"/>
</dbReference>
<feature type="coiled-coil region" evidence="8">
    <location>
        <begin position="673"/>
        <end position="732"/>
    </location>
</feature>
<dbReference type="Gene3D" id="3.30.200.20">
    <property type="entry name" value="Phosphorylase Kinase, domain 1"/>
    <property type="match status" value="2"/>
</dbReference>
<comment type="caution">
    <text evidence="11">The sequence shown here is derived from an EMBL/GenBank/DDBJ whole genome shotgun (WGS) entry which is preliminary data.</text>
</comment>
<keyword evidence="2" id="KW-0723">Serine/threonine-protein kinase</keyword>
<keyword evidence="3" id="KW-0808">Transferase</keyword>
<dbReference type="InterPro" id="IPR017441">
    <property type="entry name" value="Protein_kinase_ATP_BS"/>
</dbReference>
<evidence type="ECO:0000256" key="4">
    <source>
        <dbReference type="ARBA" id="ARBA00022741"/>
    </source>
</evidence>
<keyword evidence="6 7" id="KW-0067">ATP-binding</keyword>
<comment type="similarity">
    <text evidence="1">Belongs to the protein kinase superfamily. CAMK Ser/Thr protein kinase family. CaMK subfamily.</text>
</comment>
<dbReference type="InterPro" id="IPR000719">
    <property type="entry name" value="Prot_kinase_dom"/>
</dbReference>
<dbReference type="PROSITE" id="PS50011">
    <property type="entry name" value="PROTEIN_KINASE_DOM"/>
    <property type="match status" value="1"/>
</dbReference>
<dbReference type="FunFam" id="1.10.238.10:FF:000085">
    <property type="entry name" value="CDPK-related kinase 1"/>
    <property type="match status" value="1"/>
</dbReference>
<keyword evidence="5" id="KW-0418">Kinase</keyword>
<dbReference type="Pfam" id="PF00069">
    <property type="entry name" value="Pkinase"/>
    <property type="match status" value="2"/>
</dbReference>
<feature type="compositionally biased region" description="Basic and acidic residues" evidence="9">
    <location>
        <begin position="554"/>
        <end position="567"/>
    </location>
</feature>
<organism evidence="11 12">
    <name type="scientific">Rhododendron simsii</name>
    <name type="common">Sims's rhododendron</name>
    <dbReference type="NCBI Taxonomy" id="118357"/>
    <lineage>
        <taxon>Eukaryota</taxon>
        <taxon>Viridiplantae</taxon>
        <taxon>Streptophyta</taxon>
        <taxon>Embryophyta</taxon>
        <taxon>Tracheophyta</taxon>
        <taxon>Spermatophyta</taxon>
        <taxon>Magnoliopsida</taxon>
        <taxon>eudicotyledons</taxon>
        <taxon>Gunneridae</taxon>
        <taxon>Pentapetalae</taxon>
        <taxon>asterids</taxon>
        <taxon>Ericales</taxon>
        <taxon>Ericaceae</taxon>
        <taxon>Ericoideae</taxon>
        <taxon>Rhodoreae</taxon>
        <taxon>Rhododendron</taxon>
    </lineage>
</organism>
<dbReference type="InterPro" id="IPR050205">
    <property type="entry name" value="CDPK_Ser/Thr_kinases"/>
</dbReference>
<dbReference type="InterPro" id="IPR011992">
    <property type="entry name" value="EF-hand-dom_pair"/>
</dbReference>
<gene>
    <name evidence="11" type="ORF">RHSIM_Rhsim08G0102400</name>
</gene>
<dbReference type="EMBL" id="WJXA01000008">
    <property type="protein sequence ID" value="KAF7135312.1"/>
    <property type="molecule type" value="Genomic_DNA"/>
</dbReference>
<evidence type="ECO:0000256" key="5">
    <source>
        <dbReference type="ARBA" id="ARBA00022777"/>
    </source>
</evidence>
<dbReference type="OrthoDB" id="1797201at2759"/>
<dbReference type="AlphaFoldDB" id="A0A834GHU2"/>
<dbReference type="GO" id="GO:0005524">
    <property type="term" value="F:ATP binding"/>
    <property type="evidence" value="ECO:0007669"/>
    <property type="project" value="UniProtKB-UniRule"/>
</dbReference>
<dbReference type="GO" id="GO:0004674">
    <property type="term" value="F:protein serine/threonine kinase activity"/>
    <property type="evidence" value="ECO:0007669"/>
    <property type="project" value="UniProtKB-KW"/>
</dbReference>
<evidence type="ECO:0000313" key="11">
    <source>
        <dbReference type="EMBL" id="KAF7135312.1"/>
    </source>
</evidence>
<feature type="domain" description="Protein kinase" evidence="10">
    <location>
        <begin position="162"/>
        <end position="977"/>
    </location>
</feature>
<evidence type="ECO:0000256" key="2">
    <source>
        <dbReference type="ARBA" id="ARBA00022527"/>
    </source>
</evidence>
<evidence type="ECO:0000256" key="8">
    <source>
        <dbReference type="SAM" id="Coils"/>
    </source>
</evidence>
<keyword evidence="4 7" id="KW-0547">Nucleotide-binding</keyword>
<dbReference type="Gene3D" id="1.10.510.10">
    <property type="entry name" value="Transferase(Phosphotransferase) domain 1"/>
    <property type="match status" value="2"/>
</dbReference>
<accession>A0A834GHU2</accession>
<dbReference type="InterPro" id="IPR011009">
    <property type="entry name" value="Kinase-like_dom_sf"/>
</dbReference>
<dbReference type="Proteomes" id="UP000626092">
    <property type="component" value="Unassembled WGS sequence"/>
</dbReference>
<feature type="compositionally biased region" description="Basic and acidic residues" evidence="9">
    <location>
        <begin position="125"/>
        <end position="134"/>
    </location>
</feature>
<feature type="region of interest" description="Disordered" evidence="9">
    <location>
        <begin position="410"/>
        <end position="450"/>
    </location>
</feature>
<evidence type="ECO:0000256" key="7">
    <source>
        <dbReference type="PROSITE-ProRule" id="PRU10141"/>
    </source>
</evidence>
<reference evidence="11" key="1">
    <citation type="submission" date="2019-11" db="EMBL/GenBank/DDBJ databases">
        <authorList>
            <person name="Liu Y."/>
            <person name="Hou J."/>
            <person name="Li T.-Q."/>
            <person name="Guan C.-H."/>
            <person name="Wu X."/>
            <person name="Wu H.-Z."/>
            <person name="Ling F."/>
            <person name="Zhang R."/>
            <person name="Shi X.-G."/>
            <person name="Ren J.-P."/>
            <person name="Chen E.-F."/>
            <person name="Sun J.-M."/>
        </authorList>
    </citation>
    <scope>NUCLEOTIDE SEQUENCE</scope>
    <source>
        <strain evidence="11">Adult_tree_wgs_1</strain>
        <tissue evidence="11">Leaves</tissue>
    </source>
</reference>
<dbReference type="PANTHER" id="PTHR24349">
    <property type="entry name" value="SERINE/THREONINE-PROTEIN KINASE"/>
    <property type="match status" value="1"/>
</dbReference>
<evidence type="ECO:0000256" key="6">
    <source>
        <dbReference type="ARBA" id="ARBA00022840"/>
    </source>
</evidence>
<keyword evidence="8" id="KW-0175">Coiled coil</keyword>
<name>A0A834GHU2_RHOSS</name>
<evidence type="ECO:0000313" key="12">
    <source>
        <dbReference type="Proteomes" id="UP000626092"/>
    </source>
</evidence>
<protein>
    <recommendedName>
        <fullName evidence="10">Protein kinase domain-containing protein</fullName>
    </recommendedName>
</protein>
<dbReference type="PROSITE" id="PS00107">
    <property type="entry name" value="PROTEIN_KINASE_ATP"/>
    <property type="match status" value="1"/>
</dbReference>
<feature type="compositionally biased region" description="Basic and acidic residues" evidence="9">
    <location>
        <begin position="520"/>
        <end position="540"/>
    </location>
</feature>
<dbReference type="SUPFAM" id="SSF56112">
    <property type="entry name" value="Protein kinase-like (PK-like)"/>
    <property type="match status" value="2"/>
</dbReference>
<dbReference type="Gene3D" id="1.10.238.10">
    <property type="entry name" value="EF-hand"/>
    <property type="match status" value="2"/>
</dbReference>
<evidence type="ECO:0000259" key="10">
    <source>
        <dbReference type="PROSITE" id="PS50011"/>
    </source>
</evidence>
<evidence type="ECO:0000256" key="3">
    <source>
        <dbReference type="ARBA" id="ARBA00022679"/>
    </source>
</evidence>
<evidence type="ECO:0000256" key="1">
    <source>
        <dbReference type="ARBA" id="ARBA00005354"/>
    </source>
</evidence>
<dbReference type="SUPFAM" id="SSF47473">
    <property type="entry name" value="EF-hand"/>
    <property type="match status" value="1"/>
</dbReference>